<dbReference type="Gene3D" id="3.90.1150.200">
    <property type="match status" value="1"/>
</dbReference>
<dbReference type="SUPFAM" id="SSF159888">
    <property type="entry name" value="YdhG-like"/>
    <property type="match status" value="1"/>
</dbReference>
<evidence type="ECO:0000313" key="2">
    <source>
        <dbReference type="EMBL" id="NLR91619.1"/>
    </source>
</evidence>
<gene>
    <name evidence="2" type="ORF">HGP29_10400</name>
</gene>
<protein>
    <submittedName>
        <fullName evidence="2">DUF1801 domain-containing protein</fullName>
    </submittedName>
</protein>
<feature type="domain" description="YdhG-like" evidence="1">
    <location>
        <begin position="16"/>
        <end position="110"/>
    </location>
</feature>
<organism evidence="2 3">
    <name type="scientific">Flammeovirga agarivorans</name>
    <dbReference type="NCBI Taxonomy" id="2726742"/>
    <lineage>
        <taxon>Bacteria</taxon>
        <taxon>Pseudomonadati</taxon>
        <taxon>Bacteroidota</taxon>
        <taxon>Cytophagia</taxon>
        <taxon>Cytophagales</taxon>
        <taxon>Flammeovirgaceae</taxon>
        <taxon>Flammeovirga</taxon>
    </lineage>
</organism>
<dbReference type="InterPro" id="IPR014922">
    <property type="entry name" value="YdhG-like"/>
</dbReference>
<dbReference type="RefSeq" id="WP_168882337.1">
    <property type="nucleotide sequence ID" value="NZ_JABAIL010000003.1"/>
</dbReference>
<accession>A0A7X8SJY8</accession>
<dbReference type="Proteomes" id="UP000585050">
    <property type="component" value="Unassembled WGS sequence"/>
</dbReference>
<evidence type="ECO:0000313" key="3">
    <source>
        <dbReference type="Proteomes" id="UP000585050"/>
    </source>
</evidence>
<name>A0A7X8SJY8_9BACT</name>
<dbReference type="EMBL" id="JABAIL010000003">
    <property type="protein sequence ID" value="NLR91619.1"/>
    <property type="molecule type" value="Genomic_DNA"/>
</dbReference>
<keyword evidence="3" id="KW-1185">Reference proteome</keyword>
<dbReference type="Pfam" id="PF08818">
    <property type="entry name" value="DUF1801"/>
    <property type="match status" value="1"/>
</dbReference>
<dbReference type="AlphaFoldDB" id="A0A7X8SJY8"/>
<comment type="caution">
    <text evidence="2">The sequence shown here is derived from an EMBL/GenBank/DDBJ whole genome shotgun (WGS) entry which is preliminary data.</text>
</comment>
<evidence type="ECO:0000259" key="1">
    <source>
        <dbReference type="Pfam" id="PF08818"/>
    </source>
</evidence>
<proteinExistence type="predicted"/>
<sequence length="115" mass="13295">MRSTDTFYLKQEEPNKSCFLALRAIILKSEETIEETVKYGMPCFCIKGKPVFYLWFDKKTTAPYILFVDGLLLDHPLLESGSRKKMKVLTIDPTKDLPLHTINELLNMAILLKLK</sequence>
<reference evidence="2 3" key="1">
    <citation type="submission" date="2020-04" db="EMBL/GenBank/DDBJ databases">
        <title>Flammeovirga sp. SR4, a novel species isolated from seawater.</title>
        <authorList>
            <person name="Wang X."/>
        </authorList>
    </citation>
    <scope>NUCLEOTIDE SEQUENCE [LARGE SCALE GENOMIC DNA]</scope>
    <source>
        <strain evidence="2 3">SR4</strain>
    </source>
</reference>